<comment type="caution">
    <text evidence="3">The sequence shown here is derived from an EMBL/GenBank/DDBJ whole genome shotgun (WGS) entry which is preliminary data.</text>
</comment>
<feature type="compositionally biased region" description="Basic and acidic residues" evidence="1">
    <location>
        <begin position="11"/>
        <end position="28"/>
    </location>
</feature>
<dbReference type="EMBL" id="BGPR01000424">
    <property type="protein sequence ID" value="GBM19448.1"/>
    <property type="molecule type" value="Genomic_DNA"/>
</dbReference>
<evidence type="ECO:0000313" key="4">
    <source>
        <dbReference type="Proteomes" id="UP000499080"/>
    </source>
</evidence>
<accession>A0A4Y2DUD9</accession>
<feature type="region of interest" description="Disordered" evidence="1">
    <location>
        <begin position="1"/>
        <end position="28"/>
    </location>
</feature>
<organism evidence="3 4">
    <name type="scientific">Araneus ventricosus</name>
    <name type="common">Orbweaver spider</name>
    <name type="synonym">Epeira ventricosa</name>
    <dbReference type="NCBI Taxonomy" id="182803"/>
    <lineage>
        <taxon>Eukaryota</taxon>
        <taxon>Metazoa</taxon>
        <taxon>Ecdysozoa</taxon>
        <taxon>Arthropoda</taxon>
        <taxon>Chelicerata</taxon>
        <taxon>Arachnida</taxon>
        <taxon>Araneae</taxon>
        <taxon>Araneomorphae</taxon>
        <taxon>Entelegynae</taxon>
        <taxon>Araneoidea</taxon>
        <taxon>Araneidae</taxon>
        <taxon>Araneus</taxon>
    </lineage>
</organism>
<dbReference type="Proteomes" id="UP000499080">
    <property type="component" value="Unassembled WGS sequence"/>
</dbReference>
<proteinExistence type="predicted"/>
<feature type="transmembrane region" description="Helical" evidence="2">
    <location>
        <begin position="66"/>
        <end position="87"/>
    </location>
</feature>
<dbReference type="AlphaFoldDB" id="A0A4Y2DUD9"/>
<evidence type="ECO:0000256" key="2">
    <source>
        <dbReference type="SAM" id="Phobius"/>
    </source>
</evidence>
<keyword evidence="2" id="KW-0812">Transmembrane</keyword>
<keyword evidence="4" id="KW-1185">Reference proteome</keyword>
<evidence type="ECO:0000313" key="3">
    <source>
        <dbReference type="EMBL" id="GBM19448.1"/>
    </source>
</evidence>
<name>A0A4Y2DUD9_ARAVE</name>
<sequence>MTDSLLNKTSRVSDHEKMAPHYSGTEKKSISECSFNYRNEIGGILVIDDPPVRESFRPDWLLSENLLLLVTTPKMYMLLGYLYLAIIRQDGLSSDIKL</sequence>
<keyword evidence="2" id="KW-1133">Transmembrane helix</keyword>
<evidence type="ECO:0000256" key="1">
    <source>
        <dbReference type="SAM" id="MobiDB-lite"/>
    </source>
</evidence>
<keyword evidence="2" id="KW-0472">Membrane</keyword>
<protein>
    <submittedName>
        <fullName evidence="3">Uncharacterized protein</fullName>
    </submittedName>
</protein>
<reference evidence="3 4" key="1">
    <citation type="journal article" date="2019" name="Sci. Rep.">
        <title>Orb-weaving spider Araneus ventricosus genome elucidates the spidroin gene catalogue.</title>
        <authorList>
            <person name="Kono N."/>
            <person name="Nakamura H."/>
            <person name="Ohtoshi R."/>
            <person name="Moran D.A.P."/>
            <person name="Shinohara A."/>
            <person name="Yoshida Y."/>
            <person name="Fujiwara M."/>
            <person name="Mori M."/>
            <person name="Tomita M."/>
            <person name="Arakawa K."/>
        </authorList>
    </citation>
    <scope>NUCLEOTIDE SEQUENCE [LARGE SCALE GENOMIC DNA]</scope>
</reference>
<gene>
    <name evidence="3" type="ORF">AVEN_259354_1</name>
</gene>
<feature type="compositionally biased region" description="Polar residues" evidence="1">
    <location>
        <begin position="1"/>
        <end position="10"/>
    </location>
</feature>